<organism evidence="2 3">
    <name type="scientific">Verticillium longisporum</name>
    <name type="common">Verticillium dahliae var. longisporum</name>
    <dbReference type="NCBI Taxonomy" id="100787"/>
    <lineage>
        <taxon>Eukaryota</taxon>
        <taxon>Fungi</taxon>
        <taxon>Dikarya</taxon>
        <taxon>Ascomycota</taxon>
        <taxon>Pezizomycotina</taxon>
        <taxon>Sordariomycetes</taxon>
        <taxon>Hypocreomycetidae</taxon>
        <taxon>Glomerellales</taxon>
        <taxon>Plectosphaerellaceae</taxon>
        <taxon>Verticillium</taxon>
    </lineage>
</organism>
<sequence length="173" mass="19002">MHRFPVTPFRWRLPLQAGTGLGLTYSLQCRRAFRLDSQNKLTTSSNNKRTPLSHSTRGTLNADFVRDCSRGSLAGMSWSGIKQSLAGIGTDGDLTRAGFGAGLVVGFFSQAIVFVSGLAMLTLHVVHRWGVDIPELLGLRQRLSRVILNQPFNNAVFRLSFAATFTLAAFARF</sequence>
<feature type="transmembrane region" description="Helical" evidence="1">
    <location>
        <begin position="103"/>
        <end position="126"/>
    </location>
</feature>
<keyword evidence="1" id="KW-1133">Transmembrane helix</keyword>
<protein>
    <submittedName>
        <fullName evidence="2">Uncharacterized protein</fullName>
    </submittedName>
</protein>
<dbReference type="EMBL" id="CVQH01004780">
    <property type="protein sequence ID" value="CRK13566.1"/>
    <property type="molecule type" value="Genomic_DNA"/>
</dbReference>
<proteinExistence type="predicted"/>
<keyword evidence="1" id="KW-0812">Transmembrane</keyword>
<dbReference type="AlphaFoldDB" id="A0A0G4KV51"/>
<evidence type="ECO:0000313" key="2">
    <source>
        <dbReference type="EMBL" id="CRK13566.1"/>
    </source>
</evidence>
<keyword evidence="1" id="KW-0472">Membrane</keyword>
<keyword evidence="3" id="KW-1185">Reference proteome</keyword>
<name>A0A0G4KV51_VERLO</name>
<dbReference type="STRING" id="100787.A0A0G4KV51"/>
<gene>
    <name evidence="2" type="ORF">BN1708_010860</name>
</gene>
<accession>A0A0G4KV51</accession>
<dbReference type="Proteomes" id="UP000044602">
    <property type="component" value="Unassembled WGS sequence"/>
</dbReference>
<evidence type="ECO:0000313" key="3">
    <source>
        <dbReference type="Proteomes" id="UP000044602"/>
    </source>
</evidence>
<evidence type="ECO:0000256" key="1">
    <source>
        <dbReference type="SAM" id="Phobius"/>
    </source>
</evidence>
<reference evidence="2 3" key="1">
    <citation type="submission" date="2015-05" db="EMBL/GenBank/DDBJ databases">
        <authorList>
            <person name="Wang D.B."/>
            <person name="Wang M."/>
        </authorList>
    </citation>
    <scope>NUCLEOTIDE SEQUENCE [LARGE SCALE GENOMIC DNA]</scope>
    <source>
        <strain evidence="2">VL1</strain>
    </source>
</reference>